<dbReference type="EMBL" id="CAJOBB010001257">
    <property type="protein sequence ID" value="CAF3832058.1"/>
    <property type="molecule type" value="Genomic_DNA"/>
</dbReference>
<dbReference type="Proteomes" id="UP000663860">
    <property type="component" value="Unassembled WGS sequence"/>
</dbReference>
<reference evidence="1" key="1">
    <citation type="submission" date="2021-02" db="EMBL/GenBank/DDBJ databases">
        <authorList>
            <person name="Nowell W R."/>
        </authorList>
    </citation>
    <scope>NUCLEOTIDE SEQUENCE</scope>
</reference>
<evidence type="ECO:0000313" key="2">
    <source>
        <dbReference type="EMBL" id="CAF3832058.1"/>
    </source>
</evidence>
<evidence type="ECO:0000313" key="3">
    <source>
        <dbReference type="Proteomes" id="UP000663860"/>
    </source>
</evidence>
<name>A0A814WUQ2_9BILA</name>
<comment type="caution">
    <text evidence="1">The sequence shown here is derived from an EMBL/GenBank/DDBJ whole genome shotgun (WGS) entry which is preliminary data.</text>
</comment>
<organism evidence="1 3">
    <name type="scientific">Adineta steineri</name>
    <dbReference type="NCBI Taxonomy" id="433720"/>
    <lineage>
        <taxon>Eukaryota</taxon>
        <taxon>Metazoa</taxon>
        <taxon>Spiralia</taxon>
        <taxon>Gnathifera</taxon>
        <taxon>Rotifera</taxon>
        <taxon>Eurotatoria</taxon>
        <taxon>Bdelloidea</taxon>
        <taxon>Adinetida</taxon>
        <taxon>Adinetidae</taxon>
        <taxon>Adineta</taxon>
    </lineage>
</organism>
<evidence type="ECO:0000313" key="1">
    <source>
        <dbReference type="EMBL" id="CAF1207275.1"/>
    </source>
</evidence>
<proteinExistence type="predicted"/>
<accession>A0A814WUQ2</accession>
<sequence>MAFRILAFSIFISMIYFYSIESLPFSDDLPIENSLYPNLIKLPTDVMHPSNFISIICQQQEQYPLKLTNKLCSNSFHSYEIHEQQKQQQRGKRVGWTISV</sequence>
<dbReference type="AlphaFoldDB" id="A0A814WUQ2"/>
<dbReference type="EMBL" id="CAJNOE010000420">
    <property type="protein sequence ID" value="CAF1207275.1"/>
    <property type="molecule type" value="Genomic_DNA"/>
</dbReference>
<gene>
    <name evidence="1" type="ORF">IZO911_LOCUS28966</name>
    <name evidence="2" type="ORF">KXQ929_LOCUS18923</name>
</gene>
<dbReference type="Proteomes" id="UP000663868">
    <property type="component" value="Unassembled WGS sequence"/>
</dbReference>
<protein>
    <submittedName>
        <fullName evidence="1">Uncharacterized protein</fullName>
    </submittedName>
</protein>